<evidence type="ECO:0000313" key="2">
    <source>
        <dbReference type="Proteomes" id="UP001297361"/>
    </source>
</evidence>
<protein>
    <submittedName>
        <fullName evidence="1">Uncharacterized protein</fullName>
    </submittedName>
</protein>
<gene>
    <name evidence="1" type="ORF">LLE72_023130</name>
</gene>
<dbReference type="AlphaFoldDB" id="A0AAJ2X6Z8"/>
<organism evidence="1 2">
    <name type="scientific">Xanthomonas campestris pv. papavericola</name>
    <dbReference type="NCBI Taxonomy" id="487881"/>
    <lineage>
        <taxon>Bacteria</taxon>
        <taxon>Pseudomonadati</taxon>
        <taxon>Pseudomonadota</taxon>
        <taxon>Gammaproteobacteria</taxon>
        <taxon>Lysobacterales</taxon>
        <taxon>Lysobacteraceae</taxon>
        <taxon>Xanthomonas</taxon>
    </lineage>
</organism>
<dbReference type="EMBL" id="JAJFNJ020000005">
    <property type="protein sequence ID" value="MEC3890565.1"/>
    <property type="molecule type" value="Genomic_DNA"/>
</dbReference>
<proteinExistence type="predicted"/>
<sequence>MAAKRSLPADPATPADWKAIELAATAELARRTQLAHQQILGLLHTHGHLLSEVQRRGLRKRLYRAGNAR</sequence>
<reference evidence="1" key="1">
    <citation type="submission" date="2021-10" db="EMBL/GenBank/DDBJ databases">
        <authorList>
            <person name="Hussein R."/>
            <person name="Harrison J."/>
            <person name="Studholme D.J."/>
            <person name="Vicente J."/>
            <person name="Grant M."/>
        </authorList>
    </citation>
    <scope>NUCLEOTIDE SEQUENCE</scope>
    <source>
        <strain evidence="1">NCPPB 2970</strain>
    </source>
</reference>
<comment type="caution">
    <text evidence="1">The sequence shown here is derived from an EMBL/GenBank/DDBJ whole genome shotgun (WGS) entry which is preliminary data.</text>
</comment>
<reference evidence="1" key="2">
    <citation type="submission" date="2024-01" db="EMBL/GenBank/DDBJ databases">
        <title>Long-read genome sequencing of X. campestris pv. papavericola.</title>
        <authorList>
            <person name="Hussain R.M.F."/>
            <person name="Greer S."/>
            <person name="Harrison J."/>
            <person name="Grant M."/>
            <person name="Vicente J."/>
            <person name="Studholme D.J."/>
        </authorList>
    </citation>
    <scope>NUCLEOTIDE SEQUENCE</scope>
    <source>
        <strain evidence="1">NCPPB 2970</strain>
    </source>
</reference>
<name>A0AAJ2X6Z8_XANCA</name>
<dbReference type="Proteomes" id="UP001297361">
    <property type="component" value="Unassembled WGS sequence"/>
</dbReference>
<accession>A0AAJ2X6Z8</accession>
<evidence type="ECO:0000313" key="1">
    <source>
        <dbReference type="EMBL" id="MEC3890565.1"/>
    </source>
</evidence>
<dbReference type="GeneID" id="58012729"/>
<dbReference type="RefSeq" id="WP_012437859.1">
    <property type="nucleotide sequence ID" value="NZ_JAJFNJ020000005.1"/>
</dbReference>